<evidence type="ECO:0000256" key="2">
    <source>
        <dbReference type="ARBA" id="ARBA00022475"/>
    </source>
</evidence>
<dbReference type="Pfam" id="PF03739">
    <property type="entry name" value="LptF_LptG"/>
    <property type="match status" value="1"/>
</dbReference>
<keyword evidence="4 6" id="KW-1133">Transmembrane helix</keyword>
<organism evidence="7 8">
    <name type="scientific">Rhodopirellula maiorica SM1</name>
    <dbReference type="NCBI Taxonomy" id="1265738"/>
    <lineage>
        <taxon>Bacteria</taxon>
        <taxon>Pseudomonadati</taxon>
        <taxon>Planctomycetota</taxon>
        <taxon>Planctomycetia</taxon>
        <taxon>Pirellulales</taxon>
        <taxon>Pirellulaceae</taxon>
        <taxon>Novipirellula</taxon>
    </lineage>
</organism>
<dbReference type="EMBL" id="ANOG01000382">
    <property type="protein sequence ID" value="EMI20373.1"/>
    <property type="molecule type" value="Genomic_DNA"/>
</dbReference>
<dbReference type="PANTHER" id="PTHR33529:SF6">
    <property type="entry name" value="YJGP_YJGQ FAMILY PERMEASE"/>
    <property type="match status" value="1"/>
</dbReference>
<reference evidence="7 8" key="1">
    <citation type="journal article" date="2013" name="Mar. Genomics">
        <title>Expression of sulfatases in Rhodopirellula baltica and the diversity of sulfatases in the genus Rhodopirellula.</title>
        <authorList>
            <person name="Wegner C.E."/>
            <person name="Richter-Heitmann T."/>
            <person name="Klindworth A."/>
            <person name="Klockow C."/>
            <person name="Richter M."/>
            <person name="Achstetter T."/>
            <person name="Glockner F.O."/>
            <person name="Harder J."/>
        </authorList>
    </citation>
    <scope>NUCLEOTIDE SEQUENCE [LARGE SCALE GENOMIC DNA]</scope>
    <source>
        <strain evidence="7 8">SM1</strain>
    </source>
</reference>
<name>M5RM29_9BACT</name>
<dbReference type="PANTHER" id="PTHR33529">
    <property type="entry name" value="SLR0882 PROTEIN-RELATED"/>
    <property type="match status" value="1"/>
</dbReference>
<feature type="transmembrane region" description="Helical" evidence="6">
    <location>
        <begin position="387"/>
        <end position="406"/>
    </location>
</feature>
<evidence type="ECO:0000256" key="3">
    <source>
        <dbReference type="ARBA" id="ARBA00022692"/>
    </source>
</evidence>
<feature type="transmembrane region" description="Helical" evidence="6">
    <location>
        <begin position="79"/>
        <end position="102"/>
    </location>
</feature>
<accession>M5RM29</accession>
<dbReference type="Proteomes" id="UP000011991">
    <property type="component" value="Unassembled WGS sequence"/>
</dbReference>
<evidence type="ECO:0000256" key="4">
    <source>
        <dbReference type="ARBA" id="ARBA00022989"/>
    </source>
</evidence>
<dbReference type="GO" id="GO:0015920">
    <property type="term" value="P:lipopolysaccharide transport"/>
    <property type="evidence" value="ECO:0007669"/>
    <property type="project" value="TreeGrafter"/>
</dbReference>
<dbReference type="GO" id="GO:0043190">
    <property type="term" value="C:ATP-binding cassette (ABC) transporter complex"/>
    <property type="evidence" value="ECO:0007669"/>
    <property type="project" value="TreeGrafter"/>
</dbReference>
<proteinExistence type="predicted"/>
<keyword evidence="5 6" id="KW-0472">Membrane</keyword>
<feature type="transmembrane region" description="Helical" evidence="6">
    <location>
        <begin position="133"/>
        <end position="151"/>
    </location>
</feature>
<sequence>MTNSVASKYCDASKLSSRLARLSKILSTAAWHRFAKRHCNRLHAIDALSKSKRTIDGQPTPILLPLSLIPLIPSRLTRYILFEILKIFVVSLIALTLMILMVGVGRELLRRGLGVVAIVQLLPYILPISLQFAFPATALFSVCCVYGRMAADGEVSTVKASGISPLRLLQPALIFAALLSPVAVGVSDLAVSWGRPGINRVVLMSVEDIAYRVLRAQHSYTSDHGFSIHVRDVEGQTLIHPTVTVHNHSSEGPMKLSAREGRLQLDSETYNLILHVTDSQVESGSGIQGIVPGQTEFKIPLAAAMVDKGPEDKSPSWLSLAVIRSERLQQDARTHAAAGQLAAHVGFSILTSRSGDIAGGMGRHMESQVEHSRKRLTRLHVEPWRRWAEGFTCFFFVFVGAPLAMIARTSDYWTTFGICFLPILLVYYPLFIFGLEQAKDASIPPYGVWIGNVVLVAIGTALIARVRRY</sequence>
<dbReference type="PATRIC" id="fig|1265738.3.peg.2712"/>
<keyword evidence="2" id="KW-1003">Cell membrane</keyword>
<protein>
    <submittedName>
        <fullName evidence="7">Putative permease YjgP/YjgQ</fullName>
    </submittedName>
</protein>
<feature type="transmembrane region" description="Helical" evidence="6">
    <location>
        <begin position="446"/>
        <end position="466"/>
    </location>
</feature>
<evidence type="ECO:0000256" key="5">
    <source>
        <dbReference type="ARBA" id="ARBA00023136"/>
    </source>
</evidence>
<evidence type="ECO:0000256" key="6">
    <source>
        <dbReference type="SAM" id="Phobius"/>
    </source>
</evidence>
<feature type="transmembrane region" description="Helical" evidence="6">
    <location>
        <begin position="412"/>
        <end position="434"/>
    </location>
</feature>
<evidence type="ECO:0000313" key="8">
    <source>
        <dbReference type="Proteomes" id="UP000011991"/>
    </source>
</evidence>
<comment type="subcellular location">
    <subcellularLocation>
        <location evidence="1">Cell membrane</location>
        <topology evidence="1">Multi-pass membrane protein</topology>
    </subcellularLocation>
</comment>
<evidence type="ECO:0000313" key="7">
    <source>
        <dbReference type="EMBL" id="EMI20373.1"/>
    </source>
</evidence>
<dbReference type="AlphaFoldDB" id="M5RM29"/>
<dbReference type="InterPro" id="IPR005495">
    <property type="entry name" value="LptG/LptF_permease"/>
</dbReference>
<gene>
    <name evidence="7" type="ORF">RMSM_02700</name>
</gene>
<keyword evidence="8" id="KW-1185">Reference proteome</keyword>
<comment type="caution">
    <text evidence="7">The sequence shown here is derived from an EMBL/GenBank/DDBJ whole genome shotgun (WGS) entry which is preliminary data.</text>
</comment>
<evidence type="ECO:0000256" key="1">
    <source>
        <dbReference type="ARBA" id="ARBA00004651"/>
    </source>
</evidence>
<keyword evidence="3 6" id="KW-0812">Transmembrane</keyword>